<gene>
    <name evidence="3" type="ORF">FVW59_12665</name>
</gene>
<evidence type="ECO:0000259" key="1">
    <source>
        <dbReference type="Pfam" id="PF13622"/>
    </source>
</evidence>
<dbReference type="Pfam" id="PF13622">
    <property type="entry name" value="4HBT_3"/>
    <property type="match status" value="1"/>
</dbReference>
<dbReference type="EMBL" id="VRYZ01000005">
    <property type="protein sequence ID" value="TXS91055.1"/>
    <property type="molecule type" value="Genomic_DNA"/>
</dbReference>
<dbReference type="InterPro" id="IPR042171">
    <property type="entry name" value="Acyl-CoA_hotdog"/>
</dbReference>
<keyword evidence="4" id="KW-1185">Reference proteome</keyword>
<comment type="caution">
    <text evidence="3">The sequence shown here is derived from an EMBL/GenBank/DDBJ whole genome shotgun (WGS) entry which is preliminary data.</text>
</comment>
<feature type="domain" description="Acyl-CoA thioesterase-like C-terminal" evidence="2">
    <location>
        <begin position="124"/>
        <end position="266"/>
    </location>
</feature>
<sequence length="269" mass="29854">MSHPLDRAIALRSDGENTFQGQIPTDYANFIGPFGGVLAAVMLNAPCLSADRLGDPLSLTVNFGGPVGEEPFAVVARPTRTNRSSQHWQIELHQNGEIPVTASAIFALRRDTWADLERRFPDVPPAAEAPSLASEHLPRWVSNYEMRVVRGGMGFLAQAPEASDSSETVLWIRDNPPRALDFPALAALADNFFPRVFVRRPQFVPVGTVSLTTYFHADGAELERQGDRFLLGRAWGNRFHKGYHDQSAELWSESGQLLASTHQLVYFRE</sequence>
<evidence type="ECO:0000313" key="3">
    <source>
        <dbReference type="EMBL" id="TXS91055.1"/>
    </source>
</evidence>
<evidence type="ECO:0000313" key="4">
    <source>
        <dbReference type="Proteomes" id="UP000321933"/>
    </source>
</evidence>
<dbReference type="InterPro" id="IPR049450">
    <property type="entry name" value="ACOT8-like_C"/>
</dbReference>
<dbReference type="SUPFAM" id="SSF54637">
    <property type="entry name" value="Thioesterase/thiol ester dehydrase-isomerase"/>
    <property type="match status" value="2"/>
</dbReference>
<dbReference type="AlphaFoldDB" id="A0A5C8ZRQ3"/>
<name>A0A5C8ZRQ3_9GAMM</name>
<organism evidence="3 4">
    <name type="scientific">Parahaliea aestuarii</name>
    <dbReference type="NCBI Taxonomy" id="1852021"/>
    <lineage>
        <taxon>Bacteria</taxon>
        <taxon>Pseudomonadati</taxon>
        <taxon>Pseudomonadota</taxon>
        <taxon>Gammaproteobacteria</taxon>
        <taxon>Cellvibrionales</taxon>
        <taxon>Halieaceae</taxon>
        <taxon>Parahaliea</taxon>
    </lineage>
</organism>
<protein>
    <submittedName>
        <fullName evidence="3">Thioesterase family protein</fullName>
    </submittedName>
</protein>
<evidence type="ECO:0000259" key="2">
    <source>
        <dbReference type="Pfam" id="PF20789"/>
    </source>
</evidence>
<accession>A0A5C8ZRQ3</accession>
<dbReference type="Proteomes" id="UP000321933">
    <property type="component" value="Unassembled WGS sequence"/>
</dbReference>
<reference evidence="3 4" key="1">
    <citation type="submission" date="2019-08" db="EMBL/GenBank/DDBJ databases">
        <title>Parahaliea maris sp. nov., isolated from the surface seawater.</title>
        <authorList>
            <person name="Liu Y."/>
        </authorList>
    </citation>
    <scope>NUCLEOTIDE SEQUENCE [LARGE SCALE GENOMIC DNA]</scope>
    <source>
        <strain evidence="3 4">S2-26</strain>
    </source>
</reference>
<dbReference type="OrthoDB" id="4370297at2"/>
<dbReference type="InterPro" id="IPR049449">
    <property type="entry name" value="TesB_ACOT8-like_N"/>
</dbReference>
<feature type="domain" description="Acyl-CoA thioesterase-like N-terminal HotDog" evidence="1">
    <location>
        <begin position="32"/>
        <end position="106"/>
    </location>
</feature>
<dbReference type="RefSeq" id="WP_148064711.1">
    <property type="nucleotide sequence ID" value="NZ_VRYZ01000005.1"/>
</dbReference>
<proteinExistence type="predicted"/>
<dbReference type="InterPro" id="IPR029069">
    <property type="entry name" value="HotDog_dom_sf"/>
</dbReference>
<dbReference type="Gene3D" id="2.40.160.210">
    <property type="entry name" value="Acyl-CoA thioesterase, double hotdog domain"/>
    <property type="match status" value="1"/>
</dbReference>
<dbReference type="Pfam" id="PF20789">
    <property type="entry name" value="4HBT_3C"/>
    <property type="match status" value="1"/>
</dbReference>